<keyword evidence="2" id="KW-1185">Reference proteome</keyword>
<sequence length="230" mass="25483">MTRVRVVLQRGFGSSSDNANRSNSGPVPTHEARVQDLCENLPLEVVETGRSEGFDLLTSDKNEDHSVVGPEEDDLRRIAGLRVIDEEEEEIDVLKNDGSYPPTPPAPPPKPSSTNLKSRSRIGSSRRANVWPVVSTRTSPTGSHPSSSKSNGDSEGYNSADEQTPCYGSLYDNAEREHQFEIDIKRLKGCEVKNMTEDGNCLFRAVADQVYGDSEAYDLARQMCIDYMER</sequence>
<organism evidence="1 2">
    <name type="scientific">Smallanthus sonchifolius</name>
    <dbReference type="NCBI Taxonomy" id="185202"/>
    <lineage>
        <taxon>Eukaryota</taxon>
        <taxon>Viridiplantae</taxon>
        <taxon>Streptophyta</taxon>
        <taxon>Embryophyta</taxon>
        <taxon>Tracheophyta</taxon>
        <taxon>Spermatophyta</taxon>
        <taxon>Magnoliopsida</taxon>
        <taxon>eudicotyledons</taxon>
        <taxon>Gunneridae</taxon>
        <taxon>Pentapetalae</taxon>
        <taxon>asterids</taxon>
        <taxon>campanulids</taxon>
        <taxon>Asterales</taxon>
        <taxon>Asteraceae</taxon>
        <taxon>Asteroideae</taxon>
        <taxon>Heliantheae alliance</taxon>
        <taxon>Millerieae</taxon>
        <taxon>Smallanthus</taxon>
    </lineage>
</organism>
<evidence type="ECO:0000313" key="1">
    <source>
        <dbReference type="EMBL" id="KAI3798360.1"/>
    </source>
</evidence>
<reference evidence="2" key="1">
    <citation type="journal article" date="2022" name="Mol. Ecol. Resour.">
        <title>The genomes of chicory, endive, great burdock and yacon provide insights into Asteraceae palaeo-polyploidization history and plant inulin production.</title>
        <authorList>
            <person name="Fan W."/>
            <person name="Wang S."/>
            <person name="Wang H."/>
            <person name="Wang A."/>
            <person name="Jiang F."/>
            <person name="Liu H."/>
            <person name="Zhao H."/>
            <person name="Xu D."/>
            <person name="Zhang Y."/>
        </authorList>
    </citation>
    <scope>NUCLEOTIDE SEQUENCE [LARGE SCALE GENOMIC DNA]</scope>
    <source>
        <strain evidence="2">cv. Yunnan</strain>
    </source>
</reference>
<accession>A0ACB9HRK7</accession>
<reference evidence="1 2" key="2">
    <citation type="journal article" date="2022" name="Mol. Ecol. Resour.">
        <title>The genomes of chicory, endive, great burdock and yacon provide insights into Asteraceae paleo-polyploidization history and plant inulin production.</title>
        <authorList>
            <person name="Fan W."/>
            <person name="Wang S."/>
            <person name="Wang H."/>
            <person name="Wang A."/>
            <person name="Jiang F."/>
            <person name="Liu H."/>
            <person name="Zhao H."/>
            <person name="Xu D."/>
            <person name="Zhang Y."/>
        </authorList>
    </citation>
    <scope>NUCLEOTIDE SEQUENCE [LARGE SCALE GENOMIC DNA]</scope>
    <source>
        <strain evidence="2">cv. Yunnan</strain>
        <tissue evidence="1">Leaves</tissue>
    </source>
</reference>
<evidence type="ECO:0000313" key="2">
    <source>
        <dbReference type="Proteomes" id="UP001056120"/>
    </source>
</evidence>
<protein>
    <submittedName>
        <fullName evidence="1">Uncharacterized protein</fullName>
    </submittedName>
</protein>
<gene>
    <name evidence="1" type="ORF">L1987_33633</name>
</gene>
<proteinExistence type="predicted"/>
<dbReference type="EMBL" id="CM042028">
    <property type="protein sequence ID" value="KAI3798360.1"/>
    <property type="molecule type" value="Genomic_DNA"/>
</dbReference>
<comment type="caution">
    <text evidence="1">The sequence shown here is derived from an EMBL/GenBank/DDBJ whole genome shotgun (WGS) entry which is preliminary data.</text>
</comment>
<dbReference type="Proteomes" id="UP001056120">
    <property type="component" value="Linkage Group LG11"/>
</dbReference>
<name>A0ACB9HRK7_9ASTR</name>